<dbReference type="SUPFAM" id="SSF53474">
    <property type="entry name" value="alpha/beta-Hydrolases"/>
    <property type="match status" value="1"/>
</dbReference>
<dbReference type="RefSeq" id="WP_149468691.1">
    <property type="nucleotide sequence ID" value="NZ_QOKW01000006.1"/>
</dbReference>
<protein>
    <submittedName>
        <fullName evidence="2">Alpha/beta hydrolase</fullName>
    </submittedName>
</protein>
<gene>
    <name evidence="2" type="ORF">DS843_09665</name>
</gene>
<organism evidence="2 3">
    <name type="scientific">Roseomonas genomospecies 6</name>
    <dbReference type="NCBI Taxonomy" id="214106"/>
    <lineage>
        <taxon>Bacteria</taxon>
        <taxon>Pseudomonadati</taxon>
        <taxon>Pseudomonadota</taxon>
        <taxon>Alphaproteobacteria</taxon>
        <taxon>Acetobacterales</taxon>
        <taxon>Roseomonadaceae</taxon>
        <taxon>Roseomonas</taxon>
    </lineage>
</organism>
<evidence type="ECO:0000313" key="2">
    <source>
        <dbReference type="EMBL" id="KAA0681323.1"/>
    </source>
</evidence>
<dbReference type="EMBL" id="QOKW01000006">
    <property type="protein sequence ID" value="KAA0681323.1"/>
    <property type="molecule type" value="Genomic_DNA"/>
</dbReference>
<accession>A0A9W7NKF6</accession>
<reference evidence="2 3" key="1">
    <citation type="submission" date="2018-07" db="EMBL/GenBank/DDBJ databases">
        <title>Genome sequence of Azospirillum sp. ATCC 49961.</title>
        <authorList>
            <person name="Sant'Anna F.H."/>
            <person name="Baldani J.I."/>
            <person name="Zilli J.E."/>
            <person name="Reis V.M."/>
            <person name="Hartmann A."/>
            <person name="Cruz L."/>
            <person name="de Souza E.M."/>
            <person name="de Oliveira Pedrosa F."/>
            <person name="Passaglia L.M.P."/>
        </authorList>
    </citation>
    <scope>NUCLEOTIDE SEQUENCE [LARGE SCALE GENOMIC DNA]</scope>
    <source>
        <strain evidence="2 3">ATCC 49961</strain>
    </source>
</reference>
<keyword evidence="1" id="KW-0732">Signal</keyword>
<dbReference type="GO" id="GO:0016787">
    <property type="term" value="F:hydrolase activity"/>
    <property type="evidence" value="ECO:0007669"/>
    <property type="project" value="UniProtKB-KW"/>
</dbReference>
<dbReference type="Gene3D" id="3.40.50.1820">
    <property type="entry name" value="alpha/beta hydrolase"/>
    <property type="match status" value="1"/>
</dbReference>
<comment type="caution">
    <text evidence="2">The sequence shown here is derived from an EMBL/GenBank/DDBJ whole genome shotgun (WGS) entry which is preliminary data.</text>
</comment>
<proteinExistence type="predicted"/>
<dbReference type="InterPro" id="IPR029058">
    <property type="entry name" value="AB_hydrolase_fold"/>
</dbReference>
<evidence type="ECO:0000313" key="3">
    <source>
        <dbReference type="Proteomes" id="UP000480854"/>
    </source>
</evidence>
<sequence length="388" mass="41937">MRRTVGQSLLGLVMAAFAILAAMLGTAQTAAAQIHLNPAYGDGTLLGPTMARGAVVWSHGRSVDVEDSNAPTPLYMKTMRDAGWDVFRLDRMRVSDTLPNSSRALAGYADQLKDRGYRKVVLTGQSFGAFISLMAAGQTDRIDAVVGTAPAAFGNFSDAYDSFRDNASQLWPILRRVQSARVMLFFFHGDDFDPGGRGDSARGILSSRGLDHIVVDQPALLTGHGAAATGMFVRRFSACILRFAEAPPRQGDPSCDESWGRTPSAELMRAAAPEPRGSGTSSPAGTGGRNFLGVWYGAYINGREVALSVDTVDGDAVHADYVLGPGMEADQPMERARRKGRIENDELVFDEKGRNVLRYSVRTDGRLSATWLDRSGKGRLETTLRRVD</sequence>
<name>A0A9W7NKF6_9PROT</name>
<keyword evidence="3" id="KW-1185">Reference proteome</keyword>
<feature type="signal peptide" evidence="1">
    <location>
        <begin position="1"/>
        <end position="32"/>
    </location>
</feature>
<dbReference type="Proteomes" id="UP000480854">
    <property type="component" value="Unassembled WGS sequence"/>
</dbReference>
<keyword evidence="2" id="KW-0378">Hydrolase</keyword>
<evidence type="ECO:0000256" key="1">
    <source>
        <dbReference type="SAM" id="SignalP"/>
    </source>
</evidence>
<dbReference type="OrthoDB" id="7252882at2"/>
<feature type="chain" id="PRO_5040822460" evidence="1">
    <location>
        <begin position="33"/>
        <end position="388"/>
    </location>
</feature>
<dbReference type="AlphaFoldDB" id="A0A9W7NKF6"/>